<gene>
    <name evidence="2" type="ORF">CLW00_105114</name>
</gene>
<reference evidence="2 3" key="1">
    <citation type="submission" date="2018-03" db="EMBL/GenBank/DDBJ databases">
        <title>Genomic Encyclopedia of Archaeal and Bacterial Type Strains, Phase II (KMG-II): from individual species to whole genera.</title>
        <authorList>
            <person name="Goeker M."/>
        </authorList>
    </citation>
    <scope>NUCLEOTIDE SEQUENCE [LARGE SCALE GENOMIC DNA]</scope>
    <source>
        <strain evidence="2 3">DSM 27929</strain>
    </source>
</reference>
<evidence type="ECO:0008006" key="4">
    <source>
        <dbReference type="Google" id="ProtNLM"/>
    </source>
</evidence>
<feature type="signal peptide" evidence="1">
    <location>
        <begin position="1"/>
        <end position="20"/>
    </location>
</feature>
<sequence>MKFYILTFIFSIFLIKSSQAQEIPSVEKSIWQVQSLLVTKYFSNESRLKRDLALRSEIGFNFSYREGFSVNQPTVAWWPFLRLEPRFYYNLQKRAAKGKKTAQNSGNFLALSTSYQPDWFVISNESNMGVIPTLSLIPTWGIRRSPTQHFNYEAGIGVGYGYEYYKVIPRTVAMGEVFVNLHLRIGLQL</sequence>
<evidence type="ECO:0000256" key="1">
    <source>
        <dbReference type="SAM" id="SignalP"/>
    </source>
</evidence>
<keyword evidence="3" id="KW-1185">Reference proteome</keyword>
<dbReference type="EMBL" id="PVTR01000005">
    <property type="protein sequence ID" value="PRY87994.1"/>
    <property type="molecule type" value="Genomic_DNA"/>
</dbReference>
<organism evidence="2 3">
    <name type="scientific">Mongoliibacter ruber</name>
    <dbReference type="NCBI Taxonomy" id="1750599"/>
    <lineage>
        <taxon>Bacteria</taxon>
        <taxon>Pseudomonadati</taxon>
        <taxon>Bacteroidota</taxon>
        <taxon>Cytophagia</taxon>
        <taxon>Cytophagales</taxon>
        <taxon>Cyclobacteriaceae</taxon>
        <taxon>Mongoliibacter</taxon>
    </lineage>
</organism>
<dbReference type="RefSeq" id="WP_106133487.1">
    <property type="nucleotide sequence ID" value="NZ_PVTR01000005.1"/>
</dbReference>
<dbReference type="AlphaFoldDB" id="A0A2T0WNA6"/>
<proteinExistence type="predicted"/>
<keyword evidence="1" id="KW-0732">Signal</keyword>
<accession>A0A2T0WNA6</accession>
<feature type="chain" id="PRO_5015603680" description="DUF3575 domain-containing protein" evidence="1">
    <location>
        <begin position="21"/>
        <end position="189"/>
    </location>
</feature>
<dbReference type="Proteomes" id="UP000238157">
    <property type="component" value="Unassembled WGS sequence"/>
</dbReference>
<evidence type="ECO:0000313" key="2">
    <source>
        <dbReference type="EMBL" id="PRY87994.1"/>
    </source>
</evidence>
<comment type="caution">
    <text evidence="2">The sequence shown here is derived from an EMBL/GenBank/DDBJ whole genome shotgun (WGS) entry which is preliminary data.</text>
</comment>
<protein>
    <recommendedName>
        <fullName evidence="4">DUF3575 domain-containing protein</fullName>
    </recommendedName>
</protein>
<evidence type="ECO:0000313" key="3">
    <source>
        <dbReference type="Proteomes" id="UP000238157"/>
    </source>
</evidence>
<name>A0A2T0WNA6_9BACT</name>